<sequence>MKNDIDSGNRRLVNSIQLQDDAANGYLNTNYYEDDTHNTNYGYSNTALADYITNLVKDETSIQAKVKQVKQFLENEESDGYLCNEYLSNIIDIFRIEFGTCFRGFNHKLILLKPKITEINDSSLETWDNITTLAKKLIIVGADIDYKVYFTSPPLLDSLTYMFKLYNEYKLGVQKLEEIFACIIANDLFKLNPKITEHLMDIKECLGKEQFAALKEDVTSEFINMMQQSHETAKNIEQSLNFIEQINPELISPLSELKTVKTDIGHMLLECLGLSIVDPEILKANYNKEGDQFVLNSKNSLSMFSEQDQALHIKTLEFYEKYPACIDQLLDIVTGNPELKEQLIDNLQQNSELRTTFQGYITLSPIIAVLLQTNLQEVILEITKISSLEGIAHINIGEYNPDVASSLLGEEQKDDHLEY</sequence>
<name>A0ABZ0UTH0_9RICK</name>
<proteinExistence type="predicted"/>
<protein>
    <submittedName>
        <fullName evidence="1">Uncharacterized protein</fullName>
    </submittedName>
</protein>
<reference evidence="1 2" key="1">
    <citation type="submission" date="2022-10" db="EMBL/GenBank/DDBJ databases">
        <title>Host association and intracellularity evolved multiple times independently in the Rickettsiales.</title>
        <authorList>
            <person name="Castelli M."/>
            <person name="Nardi T."/>
            <person name="Gammuto L."/>
            <person name="Bellinzona G."/>
            <person name="Sabaneyeva E."/>
            <person name="Potekhin A."/>
            <person name="Serra V."/>
            <person name="Petroni G."/>
            <person name="Sassera D."/>
        </authorList>
    </citation>
    <scope>NUCLEOTIDE SEQUENCE [LARGE SCALE GENOMIC DNA]</scope>
    <source>
        <strain evidence="1 2">Kr 154-4</strain>
    </source>
</reference>
<organism evidence="1 2">
    <name type="scientific">Candidatus Trichorickettsia mobilis</name>
    <dbReference type="NCBI Taxonomy" id="1346319"/>
    <lineage>
        <taxon>Bacteria</taxon>
        <taxon>Pseudomonadati</taxon>
        <taxon>Pseudomonadota</taxon>
        <taxon>Alphaproteobacteria</taxon>
        <taxon>Rickettsiales</taxon>
        <taxon>Rickettsiaceae</taxon>
        <taxon>Rickettsieae</taxon>
        <taxon>Candidatus Trichorickettsia</taxon>
    </lineage>
</organism>
<gene>
    <name evidence="1" type="ORF">Trichorick_01245</name>
</gene>
<dbReference type="RefSeq" id="WP_323738114.1">
    <property type="nucleotide sequence ID" value="NZ_CP112932.1"/>
</dbReference>
<dbReference type="EMBL" id="CP112932">
    <property type="protein sequence ID" value="WPY01335.1"/>
    <property type="molecule type" value="Genomic_DNA"/>
</dbReference>
<accession>A0ABZ0UTH0</accession>
<dbReference type="Proteomes" id="UP001326613">
    <property type="component" value="Chromosome"/>
</dbReference>
<evidence type="ECO:0000313" key="2">
    <source>
        <dbReference type="Proteomes" id="UP001326613"/>
    </source>
</evidence>
<keyword evidence="2" id="KW-1185">Reference proteome</keyword>
<evidence type="ECO:0000313" key="1">
    <source>
        <dbReference type="EMBL" id="WPY01335.1"/>
    </source>
</evidence>